<reference evidence="1" key="1">
    <citation type="submission" date="2021-02" db="EMBL/GenBank/DDBJ databases">
        <authorList>
            <person name="Nowell W R."/>
        </authorList>
    </citation>
    <scope>NUCLEOTIDE SEQUENCE</scope>
    <source>
        <strain evidence="1">Ploen Becks lab</strain>
    </source>
</reference>
<dbReference type="Proteomes" id="UP000663879">
    <property type="component" value="Unassembled WGS sequence"/>
</dbReference>
<evidence type="ECO:0000313" key="2">
    <source>
        <dbReference type="Proteomes" id="UP000663879"/>
    </source>
</evidence>
<dbReference type="OrthoDB" id="10031946at2759"/>
<dbReference type="PANTHER" id="PTHR31909">
    <property type="entry name" value="CHROMOSOME 20 ORF85 FAMILY MEMBER"/>
    <property type="match status" value="1"/>
</dbReference>
<comment type="caution">
    <text evidence="1">The sequence shown here is derived from an EMBL/GenBank/DDBJ whole genome shotgun (WGS) entry which is preliminary data.</text>
</comment>
<organism evidence="1 2">
    <name type="scientific">Brachionus calyciflorus</name>
    <dbReference type="NCBI Taxonomy" id="104777"/>
    <lineage>
        <taxon>Eukaryota</taxon>
        <taxon>Metazoa</taxon>
        <taxon>Spiralia</taxon>
        <taxon>Gnathifera</taxon>
        <taxon>Rotifera</taxon>
        <taxon>Eurotatoria</taxon>
        <taxon>Monogononta</taxon>
        <taxon>Pseudotrocha</taxon>
        <taxon>Ploima</taxon>
        <taxon>Brachionidae</taxon>
        <taxon>Brachionus</taxon>
    </lineage>
</organism>
<keyword evidence="2" id="KW-1185">Reference proteome</keyword>
<dbReference type="InterPro" id="IPR020339">
    <property type="entry name" value="C20orf85-like"/>
</dbReference>
<protein>
    <submittedName>
        <fullName evidence="1">Uncharacterized protein</fullName>
    </submittedName>
</protein>
<evidence type="ECO:0000313" key="1">
    <source>
        <dbReference type="EMBL" id="CAF0981968.1"/>
    </source>
</evidence>
<dbReference type="PANTHER" id="PTHR31909:SF3">
    <property type="entry name" value="SIMILAR TO PROTEIN C20ORF85 HOMOLOG"/>
    <property type="match status" value="1"/>
</dbReference>
<gene>
    <name evidence="1" type="ORF">OXX778_LOCUS15469</name>
</gene>
<proteinExistence type="predicted"/>
<sequence>MYKLEKTDLVYDDKFSFVAKDNVWKVHVDKEHQSAKQWPDKWGYIIENDKNNSKQAKQSMTEPIKRINNFMPVPRTASAWIGWKSTEETCKLEKYGPYTKARGSIIKSLKWPSEAVS</sequence>
<dbReference type="EMBL" id="CAJNOC010003426">
    <property type="protein sequence ID" value="CAF0981968.1"/>
    <property type="molecule type" value="Genomic_DNA"/>
</dbReference>
<dbReference type="Pfam" id="PF14945">
    <property type="entry name" value="LLC1"/>
    <property type="match status" value="1"/>
</dbReference>
<dbReference type="AlphaFoldDB" id="A0A814FF22"/>
<name>A0A814FF22_9BILA</name>
<accession>A0A814FF22</accession>